<gene>
    <name evidence="5" type="ORF">A3F84_19790</name>
</gene>
<dbReference type="Pfam" id="PF13432">
    <property type="entry name" value="TPR_16"/>
    <property type="match status" value="3"/>
</dbReference>
<feature type="repeat" description="TPR" evidence="3">
    <location>
        <begin position="373"/>
        <end position="406"/>
    </location>
</feature>
<dbReference type="EMBL" id="MFKF01000157">
    <property type="protein sequence ID" value="OGG52095.1"/>
    <property type="molecule type" value="Genomic_DNA"/>
</dbReference>
<dbReference type="Proteomes" id="UP000178606">
    <property type="component" value="Unassembled WGS sequence"/>
</dbReference>
<protein>
    <submittedName>
        <fullName evidence="5">Uncharacterized protein</fullName>
    </submittedName>
</protein>
<feature type="repeat" description="TPR" evidence="3">
    <location>
        <begin position="271"/>
        <end position="304"/>
    </location>
</feature>
<evidence type="ECO:0000313" key="6">
    <source>
        <dbReference type="Proteomes" id="UP000178606"/>
    </source>
</evidence>
<feature type="chain" id="PRO_5009523529" evidence="4">
    <location>
        <begin position="21"/>
        <end position="495"/>
    </location>
</feature>
<name>A0A1F6CSJ3_HANXR</name>
<evidence type="ECO:0000256" key="2">
    <source>
        <dbReference type="ARBA" id="ARBA00022803"/>
    </source>
</evidence>
<accession>A0A1F6CSJ3</accession>
<evidence type="ECO:0000256" key="1">
    <source>
        <dbReference type="ARBA" id="ARBA00022737"/>
    </source>
</evidence>
<reference evidence="5 6" key="1">
    <citation type="journal article" date="2016" name="Nat. Commun.">
        <title>Thousands of microbial genomes shed light on interconnected biogeochemical processes in an aquifer system.</title>
        <authorList>
            <person name="Anantharaman K."/>
            <person name="Brown C.T."/>
            <person name="Hug L.A."/>
            <person name="Sharon I."/>
            <person name="Castelle C.J."/>
            <person name="Probst A.J."/>
            <person name="Thomas B.C."/>
            <person name="Singh A."/>
            <person name="Wilkins M.J."/>
            <person name="Karaoz U."/>
            <person name="Brodie E.L."/>
            <person name="Williams K.H."/>
            <person name="Hubbard S.S."/>
            <person name="Banfield J.F."/>
        </authorList>
    </citation>
    <scope>NUCLEOTIDE SEQUENCE [LARGE SCALE GENOMIC DNA]</scope>
    <source>
        <strain evidence="6">RIFCSPLOWO2_12_FULL_64_10</strain>
    </source>
</reference>
<dbReference type="Gene3D" id="1.25.40.10">
    <property type="entry name" value="Tetratricopeptide repeat domain"/>
    <property type="match status" value="2"/>
</dbReference>
<feature type="repeat" description="TPR" evidence="3">
    <location>
        <begin position="441"/>
        <end position="474"/>
    </location>
</feature>
<dbReference type="Pfam" id="PF13181">
    <property type="entry name" value="TPR_8"/>
    <property type="match status" value="1"/>
</dbReference>
<dbReference type="PROSITE" id="PS50005">
    <property type="entry name" value="TPR"/>
    <property type="match status" value="7"/>
</dbReference>
<feature type="repeat" description="TPR" evidence="3">
    <location>
        <begin position="237"/>
        <end position="270"/>
    </location>
</feature>
<proteinExistence type="predicted"/>
<comment type="caution">
    <text evidence="5">The sequence shown here is derived from an EMBL/GenBank/DDBJ whole genome shotgun (WGS) entry which is preliminary data.</text>
</comment>
<keyword evidence="2 3" id="KW-0802">TPR repeat</keyword>
<dbReference type="PANTHER" id="PTHR44943:SF8">
    <property type="entry name" value="TPR REPEAT-CONTAINING PROTEIN MJ0263"/>
    <property type="match status" value="1"/>
</dbReference>
<evidence type="ECO:0000313" key="5">
    <source>
        <dbReference type="EMBL" id="OGG52095.1"/>
    </source>
</evidence>
<evidence type="ECO:0000256" key="3">
    <source>
        <dbReference type="PROSITE-ProRule" id="PRU00339"/>
    </source>
</evidence>
<dbReference type="Pfam" id="PF13176">
    <property type="entry name" value="TPR_7"/>
    <property type="match status" value="1"/>
</dbReference>
<dbReference type="SUPFAM" id="SSF48452">
    <property type="entry name" value="TPR-like"/>
    <property type="match status" value="2"/>
</dbReference>
<dbReference type="PROSITE" id="PS50293">
    <property type="entry name" value="TPR_REGION"/>
    <property type="match status" value="1"/>
</dbReference>
<dbReference type="PANTHER" id="PTHR44943">
    <property type="entry name" value="CELLULOSE SYNTHASE OPERON PROTEIN C"/>
    <property type="match status" value="1"/>
</dbReference>
<sequence>MKVAWITLIFALLTVPPQSAAGPVIAVFPFENQTGRPDLDWLGPGFQYGLTAKLGAVARVTIKEGAAPDTAQGRLDRIEAWMEAGISVGASVLLSGAYRLADEGIEVSVRVARLDSGTVHAGPPFSGSPERLLVIQDRIAEWLLQQTGSSAGLGSEGVLSSVPTRSVEAFREWIAHRAAGEPKDSETSEKRLRRALELDPSCAEARRDLGVLMLSQERVAEAVAHLEEAARLRPGDASMRYLLGSAFTRAGNLERALEELQKSIQIDSGDADAHFSLGEALERIGRHREAIPAFKRAAELDPKYGDYHIREGRTHLEAGKYRLALRAFETAGLLYPGDPTVHYNIGLTHFYLGDFSEAEAALTEAIAINSHYVEAHVTLGLLHKDQKRYAQAEACFRAAVALSPQYAEAYVHLGDVLIWLGDDGGALKALKQAAVLDSTNADIRVYLGLLHARMGDRQAAVAALKKALDLRPDHPEASGIREEIARLEREGAGGR</sequence>
<dbReference type="SMART" id="SM00028">
    <property type="entry name" value="TPR"/>
    <property type="match status" value="8"/>
</dbReference>
<evidence type="ECO:0000256" key="4">
    <source>
        <dbReference type="SAM" id="SignalP"/>
    </source>
</evidence>
<dbReference type="InterPro" id="IPR051685">
    <property type="entry name" value="Ycf3/AcsC/BcsC/TPR_MFPF"/>
</dbReference>
<feature type="repeat" description="TPR" evidence="3">
    <location>
        <begin position="203"/>
        <end position="236"/>
    </location>
</feature>
<dbReference type="AlphaFoldDB" id="A0A1F6CSJ3"/>
<dbReference type="InterPro" id="IPR011990">
    <property type="entry name" value="TPR-like_helical_dom_sf"/>
</dbReference>
<organism evidence="5 6">
    <name type="scientific">Handelsmanbacteria sp. (strain RIFCSPLOWO2_12_FULL_64_10)</name>
    <dbReference type="NCBI Taxonomy" id="1817868"/>
    <lineage>
        <taxon>Bacteria</taxon>
        <taxon>Candidatus Handelsmaniibacteriota</taxon>
    </lineage>
</organism>
<keyword evidence="1" id="KW-0677">Repeat</keyword>
<feature type="repeat" description="TPR" evidence="3">
    <location>
        <begin position="407"/>
        <end position="440"/>
    </location>
</feature>
<dbReference type="InterPro" id="IPR019734">
    <property type="entry name" value="TPR_rpt"/>
</dbReference>
<keyword evidence="4" id="KW-0732">Signal</keyword>
<feature type="repeat" description="TPR" evidence="3">
    <location>
        <begin position="339"/>
        <end position="372"/>
    </location>
</feature>
<feature type="signal peptide" evidence="4">
    <location>
        <begin position="1"/>
        <end position="20"/>
    </location>
</feature>